<feature type="region of interest" description="Disordered" evidence="1">
    <location>
        <begin position="33"/>
        <end position="68"/>
    </location>
</feature>
<keyword evidence="3" id="KW-1185">Reference proteome</keyword>
<evidence type="ECO:0000313" key="3">
    <source>
        <dbReference type="Proteomes" id="UP000516260"/>
    </source>
</evidence>
<dbReference type="Proteomes" id="UP000516260">
    <property type="component" value="Chromosome 20"/>
</dbReference>
<gene>
    <name evidence="2" type="ORF">fugu_018596</name>
</gene>
<comment type="caution">
    <text evidence="2">The sequence shown here is derived from an EMBL/GenBank/DDBJ whole genome shotgun (WGS) entry which is preliminary data.</text>
</comment>
<evidence type="ECO:0000313" key="2">
    <source>
        <dbReference type="EMBL" id="TNM93194.1"/>
    </source>
</evidence>
<dbReference type="AlphaFoldDB" id="A0A4Z2BLP7"/>
<evidence type="ECO:0000256" key="1">
    <source>
        <dbReference type="SAM" id="MobiDB-lite"/>
    </source>
</evidence>
<name>A0A4Z2BLP7_9TELE</name>
<protein>
    <submittedName>
        <fullName evidence="2">Uncharacterized protein</fullName>
    </submittedName>
</protein>
<dbReference type="EMBL" id="SWLE01000013">
    <property type="protein sequence ID" value="TNM93194.1"/>
    <property type="molecule type" value="Genomic_DNA"/>
</dbReference>
<proteinExistence type="predicted"/>
<reference evidence="2 3" key="1">
    <citation type="submission" date="2019-04" db="EMBL/GenBank/DDBJ databases">
        <title>The sequence and de novo assembly of Takifugu bimaculatus genome using PacBio and Hi-C technologies.</title>
        <authorList>
            <person name="Xu P."/>
            <person name="Liu B."/>
            <person name="Zhou Z."/>
        </authorList>
    </citation>
    <scope>NUCLEOTIDE SEQUENCE [LARGE SCALE GENOMIC DNA]</scope>
    <source>
        <strain evidence="2">TB-2018</strain>
        <tissue evidence="2">Muscle</tissue>
    </source>
</reference>
<accession>A0A4Z2BLP7</accession>
<feature type="compositionally biased region" description="Basic and acidic residues" evidence="1">
    <location>
        <begin position="48"/>
        <end position="68"/>
    </location>
</feature>
<organism evidence="2 3">
    <name type="scientific">Takifugu bimaculatus</name>
    <dbReference type="NCBI Taxonomy" id="433685"/>
    <lineage>
        <taxon>Eukaryota</taxon>
        <taxon>Metazoa</taxon>
        <taxon>Chordata</taxon>
        <taxon>Craniata</taxon>
        <taxon>Vertebrata</taxon>
        <taxon>Euteleostomi</taxon>
        <taxon>Actinopterygii</taxon>
        <taxon>Neopterygii</taxon>
        <taxon>Teleostei</taxon>
        <taxon>Neoteleostei</taxon>
        <taxon>Acanthomorphata</taxon>
        <taxon>Eupercaria</taxon>
        <taxon>Tetraodontiformes</taxon>
        <taxon>Tetradontoidea</taxon>
        <taxon>Tetraodontidae</taxon>
        <taxon>Takifugu</taxon>
    </lineage>
</organism>
<sequence>MGSRAFHGVFPWVKNKAPLTGTRDPASAAVDRRFVGGGSQPSAADNQPRLDPRICRPSEDLHGGTEGS</sequence>